<evidence type="ECO:0000256" key="10">
    <source>
        <dbReference type="SAM" id="Phobius"/>
    </source>
</evidence>
<evidence type="ECO:0000256" key="6">
    <source>
        <dbReference type="ARBA" id="ARBA00022968"/>
    </source>
</evidence>
<comment type="pathway">
    <text evidence="2">Protein modification; protein glycosylation.</text>
</comment>
<keyword evidence="5 10" id="KW-0812">Transmembrane</keyword>
<dbReference type="GO" id="GO:0000139">
    <property type="term" value="C:Golgi membrane"/>
    <property type="evidence" value="ECO:0007669"/>
    <property type="project" value="UniProtKB-SubCell"/>
</dbReference>
<protein>
    <submittedName>
        <fullName evidence="11">DEKNAAC102798</fullName>
    </submittedName>
</protein>
<dbReference type="PANTHER" id="PTHR31646">
    <property type="entry name" value="ALPHA-1,2-MANNOSYLTRANSFERASE MNN2"/>
    <property type="match status" value="1"/>
</dbReference>
<evidence type="ECO:0000256" key="4">
    <source>
        <dbReference type="ARBA" id="ARBA00022679"/>
    </source>
</evidence>
<comment type="similarity">
    <text evidence="3">Belongs to the MNN1/MNT family.</text>
</comment>
<organism evidence="11 12">
    <name type="scientific">Brettanomyces naardenensis</name>
    <name type="common">Yeast</name>
    <dbReference type="NCBI Taxonomy" id="13370"/>
    <lineage>
        <taxon>Eukaryota</taxon>
        <taxon>Fungi</taxon>
        <taxon>Dikarya</taxon>
        <taxon>Ascomycota</taxon>
        <taxon>Saccharomycotina</taxon>
        <taxon>Pichiomycetes</taxon>
        <taxon>Pichiales</taxon>
        <taxon>Pichiaceae</taxon>
        <taxon>Brettanomyces</taxon>
    </lineage>
</organism>
<evidence type="ECO:0000313" key="11">
    <source>
        <dbReference type="EMBL" id="VEU21287.1"/>
    </source>
</evidence>
<proteinExistence type="inferred from homology"/>
<name>A0A448YK52_BRENA</name>
<dbReference type="InterPro" id="IPR022751">
    <property type="entry name" value="Alpha_mannosyltransferase"/>
</dbReference>
<comment type="subcellular location">
    <subcellularLocation>
        <location evidence="1">Golgi apparatus membrane</location>
        <topology evidence="1">Single-pass type II membrane protein</topology>
    </subcellularLocation>
</comment>
<evidence type="ECO:0000256" key="2">
    <source>
        <dbReference type="ARBA" id="ARBA00004922"/>
    </source>
</evidence>
<gene>
    <name evidence="11" type="ORF">BRENAR_LOCUS2022</name>
</gene>
<sequence>MFKLRQFRLGSRRLKYLLNAVGIIAVVLVLSAAFSSRSRLLDTSDLSGQELMDALSPQKTSSLPAVTGSKLDKVSGAELEKQSTSGESLDDIKAGADAEADALRDSAKNADAKEDTEEAEKLAEIAKNAYNDPTGTKFALAQDYYRKVFRIFRQGHPNTDKVFRVDDKKVENVGVASLGDSPALTKEYLSSFIKLSPDQLTKLKQAHKMVVDKLPDTYPKGLYSGDGIVYVGGGEFNWYALISIKNLRRMGCTLPIEIVIPNLKEYETDLCRRVFPAYGTHCIFLPKVLDDSVRSDFLFQGYQYKALALMISSFENVLLLDADNVPAYSPDSFFDKEPFNSSGLVVWPDFWKRTTSPYFYDIAGLKLNEGKRTSTGYATYGKYEEVNCPKDKVLMHQLEGAIPDPSCESGQLMISKKKHTKDILLSLYYNMYGPDYFYPLFSQGAAGEGDKETFIAAAHALHKPYYQVRKLVTPIGMFKNGEFRGVAMRQVNPVQDYDLTVKYKDSVEKVEESPDFMFLHINFPKLDPIKLREEELTYNSKTKERNRYFGDEFIDETDYDFELNQWRSMQMFACDLQIEFSYFKKKKISRQELCDEIGAQLSYLEGTTRKSKPKDFRI</sequence>
<dbReference type="AlphaFoldDB" id="A0A448YK52"/>
<feature type="transmembrane region" description="Helical" evidence="10">
    <location>
        <begin position="16"/>
        <end position="34"/>
    </location>
</feature>
<evidence type="ECO:0000256" key="8">
    <source>
        <dbReference type="ARBA" id="ARBA00023034"/>
    </source>
</evidence>
<keyword evidence="4" id="KW-0808">Transferase</keyword>
<keyword evidence="7 10" id="KW-1133">Transmembrane helix</keyword>
<evidence type="ECO:0000256" key="5">
    <source>
        <dbReference type="ARBA" id="ARBA00022692"/>
    </source>
</evidence>
<dbReference type="OrthoDB" id="430354at2759"/>
<keyword evidence="6" id="KW-0735">Signal-anchor</keyword>
<accession>A0A448YK52</accession>
<dbReference type="STRING" id="13370.A0A448YK52"/>
<reference evidence="11 12" key="1">
    <citation type="submission" date="2018-12" db="EMBL/GenBank/DDBJ databases">
        <authorList>
            <person name="Tiukova I."/>
            <person name="Dainat J."/>
        </authorList>
    </citation>
    <scope>NUCLEOTIDE SEQUENCE [LARGE SCALE GENOMIC DNA]</scope>
</reference>
<evidence type="ECO:0000256" key="9">
    <source>
        <dbReference type="ARBA" id="ARBA00023136"/>
    </source>
</evidence>
<keyword evidence="8" id="KW-0333">Golgi apparatus</keyword>
<evidence type="ECO:0000313" key="12">
    <source>
        <dbReference type="Proteomes" id="UP000290900"/>
    </source>
</evidence>
<evidence type="ECO:0000256" key="7">
    <source>
        <dbReference type="ARBA" id="ARBA00022989"/>
    </source>
</evidence>
<keyword evidence="9 10" id="KW-0472">Membrane</keyword>
<dbReference type="GO" id="GO:0046354">
    <property type="term" value="P:mannan biosynthetic process"/>
    <property type="evidence" value="ECO:0007669"/>
    <property type="project" value="TreeGrafter"/>
</dbReference>
<dbReference type="InParanoid" id="A0A448YK52"/>
<evidence type="ECO:0000256" key="1">
    <source>
        <dbReference type="ARBA" id="ARBA00004323"/>
    </source>
</evidence>
<dbReference type="Proteomes" id="UP000290900">
    <property type="component" value="Unassembled WGS sequence"/>
</dbReference>
<evidence type="ECO:0000256" key="3">
    <source>
        <dbReference type="ARBA" id="ARBA00009105"/>
    </source>
</evidence>
<dbReference type="InterPro" id="IPR029044">
    <property type="entry name" value="Nucleotide-diphossugar_trans"/>
</dbReference>
<dbReference type="Pfam" id="PF11051">
    <property type="entry name" value="Mannosyl_trans3"/>
    <property type="match status" value="1"/>
</dbReference>
<dbReference type="PANTHER" id="PTHR31646:SF1">
    <property type="entry name" value="ALPHA-1,2-MANNOSYLTRANSFERASE MNN2"/>
    <property type="match status" value="1"/>
</dbReference>
<dbReference type="GO" id="GO:0000026">
    <property type="term" value="F:alpha-1,2-mannosyltransferase activity"/>
    <property type="evidence" value="ECO:0007669"/>
    <property type="project" value="TreeGrafter"/>
</dbReference>
<dbReference type="SUPFAM" id="SSF53448">
    <property type="entry name" value="Nucleotide-diphospho-sugar transferases"/>
    <property type="match status" value="1"/>
</dbReference>
<keyword evidence="12" id="KW-1185">Reference proteome</keyword>
<dbReference type="EMBL" id="CAACVR010000012">
    <property type="protein sequence ID" value="VEU21287.1"/>
    <property type="molecule type" value="Genomic_DNA"/>
</dbReference>